<dbReference type="InParanoid" id="K0IAF1"/>
<dbReference type="STRING" id="1237085.Ngar_c13530"/>
<gene>
    <name evidence="1" type="ordered locus">Ngar_c13530</name>
</gene>
<protein>
    <submittedName>
        <fullName evidence="1">Uncharacterized protein</fullName>
    </submittedName>
</protein>
<dbReference type="GeneID" id="13797612"/>
<dbReference type="HOGENOM" id="CLU_2010158_0_0_2"/>
<evidence type="ECO:0000313" key="1">
    <source>
        <dbReference type="EMBL" id="AFU58291.1"/>
    </source>
</evidence>
<dbReference type="AlphaFoldDB" id="K0IAF1"/>
<proteinExistence type="predicted"/>
<keyword evidence="2" id="KW-1185">Reference proteome</keyword>
<dbReference type="RefSeq" id="WP_015018828.1">
    <property type="nucleotide sequence ID" value="NC_018719.1"/>
</dbReference>
<dbReference type="KEGG" id="nga:Ngar_c13530"/>
<evidence type="ECO:0000313" key="2">
    <source>
        <dbReference type="Proteomes" id="UP000008037"/>
    </source>
</evidence>
<sequence length="123" mass="14261">MATPADSDPSQAWQVVHKPTGHKYLMYTVPSREIAQTINWKRKRLSTLLYDYQHAKSPEERAAKRSEFDSENKHLEWIMVEFLQDCLGLTMDQIKAIGTQECVEIFVEVIDYCEKNGPSERIA</sequence>
<dbReference type="EMBL" id="CP002408">
    <property type="protein sequence ID" value="AFU58291.1"/>
    <property type="molecule type" value="Genomic_DNA"/>
</dbReference>
<dbReference type="BioCyc" id="CNIT1237085:G1324-1351-MONOMER"/>
<accession>K0IAF1</accession>
<reference evidence="1 2" key="1">
    <citation type="journal article" date="2012" name="Environ. Microbiol.">
        <title>The genome of the ammonia-oxidizing Candidatus Nitrososphaera gargensis: insights into metabolic versatility and environmental adaptations.</title>
        <authorList>
            <person name="Spang A."/>
            <person name="Poehlein A."/>
            <person name="Offre P."/>
            <person name="Zumbragel S."/>
            <person name="Haider S."/>
            <person name="Rychlik N."/>
            <person name="Nowka B."/>
            <person name="Schmeisser C."/>
            <person name="Lebedeva E.V."/>
            <person name="Rattei T."/>
            <person name="Bohm C."/>
            <person name="Schmid M."/>
            <person name="Galushko A."/>
            <person name="Hatzenpichler R."/>
            <person name="Weinmaier T."/>
            <person name="Daniel R."/>
            <person name="Schleper C."/>
            <person name="Spieck E."/>
            <person name="Streit W."/>
            <person name="Wagner M."/>
        </authorList>
    </citation>
    <scope>NUCLEOTIDE SEQUENCE [LARGE SCALE GENOMIC DNA]</scope>
    <source>
        <strain evidence="2">Ga9.2</strain>
    </source>
</reference>
<name>K0IAF1_NITGG</name>
<dbReference type="Proteomes" id="UP000008037">
    <property type="component" value="Chromosome"/>
</dbReference>
<organism evidence="1 2">
    <name type="scientific">Nitrososphaera gargensis (strain Ga9.2)</name>
    <dbReference type="NCBI Taxonomy" id="1237085"/>
    <lineage>
        <taxon>Archaea</taxon>
        <taxon>Nitrososphaerota</taxon>
        <taxon>Nitrososphaeria</taxon>
        <taxon>Nitrososphaerales</taxon>
        <taxon>Nitrososphaeraceae</taxon>
        <taxon>Nitrososphaera</taxon>
    </lineage>
</organism>